<feature type="domain" description="Nephrocystin 3-like N-terminal" evidence="2">
    <location>
        <begin position="24"/>
        <end position="98"/>
    </location>
</feature>
<evidence type="ECO:0000313" key="4">
    <source>
        <dbReference type="Proteomes" id="UP000736672"/>
    </source>
</evidence>
<keyword evidence="1" id="KW-0677">Repeat</keyword>
<dbReference type="Pfam" id="PF24883">
    <property type="entry name" value="NPHP3_N"/>
    <property type="match status" value="1"/>
</dbReference>
<protein>
    <recommendedName>
        <fullName evidence="2">Nephrocystin 3-like N-terminal domain-containing protein</fullName>
    </recommendedName>
</protein>
<dbReference type="InterPro" id="IPR027417">
    <property type="entry name" value="P-loop_NTPase"/>
</dbReference>
<feature type="non-terminal residue" evidence="3">
    <location>
        <position position="1"/>
    </location>
</feature>
<dbReference type="Proteomes" id="UP000736672">
    <property type="component" value="Unassembled WGS sequence"/>
</dbReference>
<accession>A0A9P9G4K1</accession>
<dbReference type="EMBL" id="JAGTJS010000029">
    <property type="protein sequence ID" value="KAH7232413.1"/>
    <property type="molecule type" value="Genomic_DNA"/>
</dbReference>
<sequence length="98" mass="10916">ARYDSSEVRDNPKCLKDTRISIRNKIAEWANEGTDENIFWLSGPAGTGKSTIARTLADFFAAENQLVAGYFFKRGEEGRNGTARFFPTIASQLVDKIP</sequence>
<evidence type="ECO:0000313" key="3">
    <source>
        <dbReference type="EMBL" id="KAH7232413.1"/>
    </source>
</evidence>
<name>A0A9P9G4K1_FUSSL</name>
<proteinExistence type="predicted"/>
<organism evidence="3 4">
    <name type="scientific">Fusarium solani</name>
    <name type="common">Filamentous fungus</name>
    <dbReference type="NCBI Taxonomy" id="169388"/>
    <lineage>
        <taxon>Eukaryota</taxon>
        <taxon>Fungi</taxon>
        <taxon>Dikarya</taxon>
        <taxon>Ascomycota</taxon>
        <taxon>Pezizomycotina</taxon>
        <taxon>Sordariomycetes</taxon>
        <taxon>Hypocreomycetidae</taxon>
        <taxon>Hypocreales</taxon>
        <taxon>Nectriaceae</taxon>
        <taxon>Fusarium</taxon>
        <taxon>Fusarium solani species complex</taxon>
    </lineage>
</organism>
<evidence type="ECO:0000259" key="2">
    <source>
        <dbReference type="Pfam" id="PF24883"/>
    </source>
</evidence>
<evidence type="ECO:0000256" key="1">
    <source>
        <dbReference type="ARBA" id="ARBA00022737"/>
    </source>
</evidence>
<feature type="non-terminal residue" evidence="3">
    <location>
        <position position="98"/>
    </location>
</feature>
<dbReference type="AlphaFoldDB" id="A0A9P9G4K1"/>
<dbReference type="InterPro" id="IPR056884">
    <property type="entry name" value="NPHP3-like_N"/>
</dbReference>
<dbReference type="OrthoDB" id="538223at2759"/>
<reference evidence="3" key="1">
    <citation type="journal article" date="2021" name="Nat. Commun.">
        <title>Genetic determinants of endophytism in the Arabidopsis root mycobiome.</title>
        <authorList>
            <person name="Mesny F."/>
            <person name="Miyauchi S."/>
            <person name="Thiergart T."/>
            <person name="Pickel B."/>
            <person name="Atanasova L."/>
            <person name="Karlsson M."/>
            <person name="Huettel B."/>
            <person name="Barry K.W."/>
            <person name="Haridas S."/>
            <person name="Chen C."/>
            <person name="Bauer D."/>
            <person name="Andreopoulos W."/>
            <person name="Pangilinan J."/>
            <person name="LaButti K."/>
            <person name="Riley R."/>
            <person name="Lipzen A."/>
            <person name="Clum A."/>
            <person name="Drula E."/>
            <person name="Henrissat B."/>
            <person name="Kohler A."/>
            <person name="Grigoriev I.V."/>
            <person name="Martin F.M."/>
            <person name="Hacquard S."/>
        </authorList>
    </citation>
    <scope>NUCLEOTIDE SEQUENCE</scope>
    <source>
        <strain evidence="3">FSSC 5 MPI-SDFR-AT-0091</strain>
    </source>
</reference>
<keyword evidence="4" id="KW-1185">Reference proteome</keyword>
<gene>
    <name evidence="3" type="ORF">B0J15DRAFT_355321</name>
</gene>
<dbReference type="SUPFAM" id="SSF52540">
    <property type="entry name" value="P-loop containing nucleoside triphosphate hydrolases"/>
    <property type="match status" value="1"/>
</dbReference>
<dbReference type="Gene3D" id="3.40.50.300">
    <property type="entry name" value="P-loop containing nucleotide triphosphate hydrolases"/>
    <property type="match status" value="1"/>
</dbReference>
<comment type="caution">
    <text evidence="3">The sequence shown here is derived from an EMBL/GenBank/DDBJ whole genome shotgun (WGS) entry which is preliminary data.</text>
</comment>